<keyword evidence="2" id="KW-0946">Virion</keyword>
<feature type="compositionally biased region" description="Polar residues" evidence="3">
    <location>
        <begin position="31"/>
        <end position="46"/>
    </location>
</feature>
<gene>
    <name evidence="5" type="ORF">LCGC14_1141560</name>
</gene>
<dbReference type="InterPro" id="IPR024455">
    <property type="entry name" value="Phage_capsid"/>
</dbReference>
<evidence type="ECO:0000313" key="5">
    <source>
        <dbReference type="EMBL" id="KKN00074.1"/>
    </source>
</evidence>
<protein>
    <recommendedName>
        <fullName evidence="4">Phage capsid-like C-terminal domain-containing protein</fullName>
    </recommendedName>
</protein>
<dbReference type="GO" id="GO:0044423">
    <property type="term" value="C:virion component"/>
    <property type="evidence" value="ECO:0007669"/>
    <property type="project" value="UniProtKB-KW"/>
</dbReference>
<reference evidence="5" key="1">
    <citation type="journal article" date="2015" name="Nature">
        <title>Complex archaea that bridge the gap between prokaryotes and eukaryotes.</title>
        <authorList>
            <person name="Spang A."/>
            <person name="Saw J.H."/>
            <person name="Jorgensen S.L."/>
            <person name="Zaremba-Niedzwiedzka K."/>
            <person name="Martijn J."/>
            <person name="Lind A.E."/>
            <person name="van Eijk R."/>
            <person name="Schleper C."/>
            <person name="Guy L."/>
            <person name="Ettema T.J."/>
        </authorList>
    </citation>
    <scope>NUCLEOTIDE SEQUENCE</scope>
</reference>
<dbReference type="NCBIfam" id="TIGR01554">
    <property type="entry name" value="major_cap_HK97"/>
    <property type="match status" value="1"/>
</dbReference>
<evidence type="ECO:0000256" key="2">
    <source>
        <dbReference type="ARBA" id="ARBA00022844"/>
    </source>
</evidence>
<comment type="caution">
    <text evidence="5">The sequence shown here is derived from an EMBL/GenBank/DDBJ whole genome shotgun (WGS) entry which is preliminary data.</text>
</comment>
<dbReference type="AlphaFoldDB" id="A0A0F9M2Y9"/>
<feature type="region of interest" description="Disordered" evidence="3">
    <location>
        <begin position="23"/>
        <end position="46"/>
    </location>
</feature>
<feature type="domain" description="Phage capsid-like C-terminal" evidence="4">
    <location>
        <begin position="93"/>
        <end position="375"/>
    </location>
</feature>
<name>A0A0F9M2Y9_9ZZZZ</name>
<evidence type="ECO:0000256" key="3">
    <source>
        <dbReference type="SAM" id="MobiDB-lite"/>
    </source>
</evidence>
<feature type="non-terminal residue" evidence="5">
    <location>
        <position position="1"/>
    </location>
</feature>
<evidence type="ECO:0000256" key="1">
    <source>
        <dbReference type="ARBA" id="ARBA00004328"/>
    </source>
</evidence>
<sequence length="395" mass="42783">KAQARENRLTKASSWKDQLKERITKPADPQLSISGGNDGASLSNPNITGGPDSMLFASFGEQLMAIRDAGLGTGVDPRLAAITGSGETLPSDGGFLVQQDFSSEILKRSYEFGAITSRVRQIPLSAGKEGTKINAIAETSRATGSRWGGVQVYRVAEGEQYTHSKPKMRQIVLSLKKLIGLWYATDELLSDARAMETVASQAFSEELTFVIENEIIRGTGAGQMQGILNAGCLVTVTKETDQAGTTLVKENIDKMWSRCWGRSRLNSVWFYNQDIEPQLNNMTIDIGTGGQAVYLPPGGINNAPYGSLYGRPTIPVEYCATLGAVGDIILADFSQYLTIDSGGVDTATSIHLRFDYGEQVFRWTLRNDGQCSWAAPLTPFQGTKTLSPFVVCAAR</sequence>
<dbReference type="SUPFAM" id="SSF56563">
    <property type="entry name" value="Major capsid protein gp5"/>
    <property type="match status" value="1"/>
</dbReference>
<dbReference type="Pfam" id="PF05065">
    <property type="entry name" value="Phage_capsid"/>
    <property type="match status" value="1"/>
</dbReference>
<evidence type="ECO:0000259" key="4">
    <source>
        <dbReference type="Pfam" id="PF05065"/>
    </source>
</evidence>
<dbReference type="Gene3D" id="3.30.2400.10">
    <property type="entry name" value="Major capsid protein gp5"/>
    <property type="match status" value="1"/>
</dbReference>
<dbReference type="InterPro" id="IPR054612">
    <property type="entry name" value="Phage_capsid-like_C"/>
</dbReference>
<organism evidence="5">
    <name type="scientific">marine sediment metagenome</name>
    <dbReference type="NCBI Taxonomy" id="412755"/>
    <lineage>
        <taxon>unclassified sequences</taxon>
        <taxon>metagenomes</taxon>
        <taxon>ecological metagenomes</taxon>
    </lineage>
</organism>
<accession>A0A0F9M2Y9</accession>
<comment type="subcellular location">
    <subcellularLocation>
        <location evidence="1">Virion</location>
    </subcellularLocation>
</comment>
<dbReference type="EMBL" id="LAZR01005420">
    <property type="protein sequence ID" value="KKN00074.1"/>
    <property type="molecule type" value="Genomic_DNA"/>
</dbReference>
<proteinExistence type="predicted"/>